<dbReference type="OrthoDB" id="5577072at2759"/>
<feature type="domain" description="Spp2/MOS2 G-patch" evidence="5">
    <location>
        <begin position="205"/>
        <end position="255"/>
    </location>
</feature>
<dbReference type="Pfam" id="PF12656">
    <property type="entry name" value="G-patch_2"/>
    <property type="match status" value="1"/>
</dbReference>
<name>J6F3P2_TRIAS</name>
<evidence type="ECO:0000259" key="5">
    <source>
        <dbReference type="Pfam" id="PF12656"/>
    </source>
</evidence>
<dbReference type="AlphaFoldDB" id="J6F3P2"/>
<dbReference type="KEGG" id="tasa:A1Q1_01009"/>
<feature type="compositionally biased region" description="Basic and acidic residues" evidence="4">
    <location>
        <begin position="146"/>
        <end position="156"/>
    </location>
</feature>
<feature type="region of interest" description="Disordered" evidence="4">
    <location>
        <begin position="1"/>
        <end position="156"/>
    </location>
</feature>
<dbReference type="InterPro" id="IPR026822">
    <property type="entry name" value="Spp2/MOS2_G-patch"/>
</dbReference>
<feature type="compositionally biased region" description="Low complexity" evidence="4">
    <location>
        <begin position="129"/>
        <end position="142"/>
    </location>
</feature>
<feature type="compositionally biased region" description="Basic and acidic residues" evidence="4">
    <location>
        <begin position="301"/>
        <end position="436"/>
    </location>
</feature>
<keyword evidence="3" id="KW-0539">Nucleus</keyword>
<evidence type="ECO:0000313" key="6">
    <source>
        <dbReference type="EMBL" id="EJT49857.1"/>
    </source>
</evidence>
<feature type="compositionally biased region" description="Low complexity" evidence="4">
    <location>
        <begin position="250"/>
        <end position="260"/>
    </location>
</feature>
<dbReference type="Proteomes" id="UP000002748">
    <property type="component" value="Unassembled WGS sequence"/>
</dbReference>
<protein>
    <recommendedName>
        <fullName evidence="5">Spp2/MOS2 G-patch domain-containing protein</fullName>
    </recommendedName>
</protein>
<dbReference type="GO" id="GO:0000398">
    <property type="term" value="P:mRNA splicing, via spliceosome"/>
    <property type="evidence" value="ECO:0007669"/>
    <property type="project" value="InterPro"/>
</dbReference>
<sequence length="452" mass="52342">MAPVSLTVRPPKGRGAPSQRMFQDDSDDEGDFGRASSSSSRRGREERIDGFANGRQVGTKKEKPLVIAPQPNKDWRAAARAAPSYRPEVKREEEVVTHERVGDGPQRRGLRKLTPPPDTKPSASDLEAADTAASTSVSTPAAGDEQPVKEEKEMTLDERALTALIAGENEEKPDVDDSMVIGLNSNTWQAQNEADALQRDLGGLPDEATLEDYAAVPVEAFGAAILRGMGYDPKNDTEIHVPKSRPALLGLGAKALSSELPPASHKKKKRQDPATRGGRGFNAANLLVKRESETPTSSRGVSRDVSRDASPRRVEDRDDRRRDASPRRIEDRRDRDRDGRRYETDEERARRKARERERDRDYDRRDRERDERRDRDRRDERDRRDRDRNDRRDRDRRDDRRDRDRDDRRDRDRDRSDRDRRDRDRDDRRDRDRERERYRADWRDRERERGGR</sequence>
<dbReference type="VEuPathDB" id="FungiDB:A1Q1_01009"/>
<dbReference type="PANTHER" id="PTHR15818:SF2">
    <property type="entry name" value="G-PATCH DOMAIN AND KOW MOTIFS-CONTAINING PROTEIN"/>
    <property type="match status" value="1"/>
</dbReference>
<organism evidence="6 7">
    <name type="scientific">Trichosporon asahii var. asahii (strain ATCC 90039 / CBS 2479 / JCM 2466 / KCTC 7840 / NBRC 103889/ NCYC 2677 / UAMH 7654)</name>
    <name type="common">Yeast</name>
    <dbReference type="NCBI Taxonomy" id="1186058"/>
    <lineage>
        <taxon>Eukaryota</taxon>
        <taxon>Fungi</taxon>
        <taxon>Dikarya</taxon>
        <taxon>Basidiomycota</taxon>
        <taxon>Agaricomycotina</taxon>
        <taxon>Tremellomycetes</taxon>
        <taxon>Trichosporonales</taxon>
        <taxon>Trichosporonaceae</taxon>
        <taxon>Trichosporon</taxon>
    </lineage>
</organism>
<accession>J6F3P2</accession>
<feature type="compositionally biased region" description="Basic and acidic residues" evidence="4">
    <location>
        <begin position="87"/>
        <end position="106"/>
    </location>
</feature>
<feature type="region of interest" description="Disordered" evidence="4">
    <location>
        <begin position="250"/>
        <end position="436"/>
    </location>
</feature>
<dbReference type="EMBL" id="ALBS01000145">
    <property type="protein sequence ID" value="EJT49857.1"/>
    <property type="molecule type" value="Genomic_DNA"/>
</dbReference>
<dbReference type="RefSeq" id="XP_014181107.1">
    <property type="nucleotide sequence ID" value="XM_014325632.1"/>
</dbReference>
<gene>
    <name evidence="6" type="ORF">A1Q1_01009</name>
</gene>
<evidence type="ECO:0000256" key="2">
    <source>
        <dbReference type="ARBA" id="ARBA00008576"/>
    </source>
</evidence>
<proteinExistence type="inferred from homology"/>
<comment type="subcellular location">
    <subcellularLocation>
        <location evidence="1">Nucleus</location>
    </subcellularLocation>
</comment>
<evidence type="ECO:0000256" key="1">
    <source>
        <dbReference type="ARBA" id="ARBA00004123"/>
    </source>
</evidence>
<dbReference type="HOGENOM" id="CLU_033338_0_1_1"/>
<dbReference type="GO" id="GO:0005681">
    <property type="term" value="C:spliceosomal complex"/>
    <property type="evidence" value="ECO:0007669"/>
    <property type="project" value="TreeGrafter"/>
</dbReference>
<dbReference type="PANTHER" id="PTHR15818">
    <property type="entry name" value="G PATCH AND KOW-CONTAINING"/>
    <property type="match status" value="1"/>
</dbReference>
<evidence type="ECO:0000313" key="7">
    <source>
        <dbReference type="Proteomes" id="UP000002748"/>
    </source>
</evidence>
<comment type="caution">
    <text evidence="6">The sequence shown here is derived from an EMBL/GenBank/DDBJ whole genome shotgun (WGS) entry which is preliminary data.</text>
</comment>
<evidence type="ECO:0000256" key="4">
    <source>
        <dbReference type="SAM" id="MobiDB-lite"/>
    </source>
</evidence>
<evidence type="ECO:0000256" key="3">
    <source>
        <dbReference type="ARBA" id="ARBA00023242"/>
    </source>
</evidence>
<dbReference type="InterPro" id="IPR045166">
    <property type="entry name" value="Spp2-like"/>
</dbReference>
<comment type="similarity">
    <text evidence="2">Belongs to the SPP2 family.</text>
</comment>
<dbReference type="GeneID" id="25984523"/>
<reference evidence="6 7" key="1">
    <citation type="journal article" date="2012" name="Eukaryot. Cell">
        <title>Draft genome sequence of CBS 2479, the standard type strain of Trichosporon asahii.</title>
        <authorList>
            <person name="Yang R.Y."/>
            <person name="Li H.T."/>
            <person name="Zhu H."/>
            <person name="Zhou G.P."/>
            <person name="Wang M."/>
            <person name="Wang L."/>
        </authorList>
    </citation>
    <scope>NUCLEOTIDE SEQUENCE [LARGE SCALE GENOMIC DNA]</scope>
    <source>
        <strain evidence="7">ATCC 90039 / CBS 2479 / JCM 2466 / KCTC 7840 / NCYC 2677 / UAMH 7654</strain>
    </source>
</reference>